<proteinExistence type="inferred from homology"/>
<dbReference type="RefSeq" id="XP_003083949.1">
    <property type="nucleotide sequence ID" value="XM_003083901.1"/>
</dbReference>
<dbReference type="OMA" id="CVSIYGH"/>
<dbReference type="Pfam" id="PF00160">
    <property type="entry name" value="Pro_isomerase"/>
    <property type="match status" value="1"/>
</dbReference>
<protein>
    <recommendedName>
        <fullName evidence="4">Peptidyl-prolyl cis-trans isomerase</fullName>
        <shortName evidence="4">PPIase</shortName>
        <ecNumber evidence="4">5.2.1.8</ecNumber>
    </recommendedName>
</protein>
<dbReference type="GeneID" id="9838082"/>
<dbReference type="InParanoid" id="Q00TA0"/>
<dbReference type="InterPro" id="IPR029000">
    <property type="entry name" value="Cyclophilin-like_dom_sf"/>
</dbReference>
<dbReference type="PROSITE" id="PS00170">
    <property type="entry name" value="CSA_PPIASE_1"/>
    <property type="match status" value="1"/>
</dbReference>
<dbReference type="InterPro" id="IPR024936">
    <property type="entry name" value="Cyclophilin-type_PPIase"/>
</dbReference>
<keyword evidence="2 4" id="KW-0697">Rotamase</keyword>
<dbReference type="EMBL" id="KZ155790">
    <property type="protein sequence ID" value="OUS45445.1"/>
    <property type="molecule type" value="Genomic_DNA"/>
</dbReference>
<dbReference type="GO" id="GO:0003755">
    <property type="term" value="F:peptidyl-prolyl cis-trans isomerase activity"/>
    <property type="evidence" value="ECO:0007669"/>
    <property type="project" value="UniProtKB-UniRule"/>
</dbReference>
<dbReference type="GO" id="GO:0006457">
    <property type="term" value="P:protein folding"/>
    <property type="evidence" value="ECO:0007669"/>
    <property type="project" value="InterPro"/>
</dbReference>
<evidence type="ECO:0000313" key="6">
    <source>
        <dbReference type="EMBL" id="CAL57916.1"/>
    </source>
</evidence>
<dbReference type="PIRSF" id="PIRSF001467">
    <property type="entry name" value="Peptidylpro_ismrse"/>
    <property type="match status" value="1"/>
</dbReference>
<keyword evidence="8" id="KW-1185">Reference proteome</keyword>
<reference evidence="6" key="2">
    <citation type="journal article" date="2014" name="BMC Genomics">
        <title>An improved genome of the model marine alga Ostreococcus tauri unfolds by assessing Illumina de novo assemblies.</title>
        <authorList>
            <person name="Blanc-Mathieu R."/>
            <person name="Verhelst B."/>
            <person name="Derelle E."/>
            <person name="Rombauts S."/>
            <person name="Bouget F.Y."/>
            <person name="Carre I."/>
            <person name="Chateau A."/>
            <person name="Eyre-Walker A."/>
            <person name="Grimsley N."/>
            <person name="Moreau H."/>
            <person name="Piegu B."/>
            <person name="Rivals E."/>
            <person name="Schackwitz W."/>
            <person name="Van de Peer Y."/>
            <person name="Piganeau G."/>
        </authorList>
    </citation>
    <scope>NUCLEOTIDE SEQUENCE</scope>
    <source>
        <strain evidence="6">RCC4221</strain>
    </source>
</reference>
<dbReference type="STRING" id="70448.Q00TA0"/>
<evidence type="ECO:0000256" key="1">
    <source>
        <dbReference type="ARBA" id="ARBA00007365"/>
    </source>
</evidence>
<evidence type="ECO:0000256" key="4">
    <source>
        <dbReference type="RuleBase" id="RU363019"/>
    </source>
</evidence>
<dbReference type="EMBL" id="CAID01000017">
    <property type="protein sequence ID" value="CAL57916.1"/>
    <property type="molecule type" value="Genomic_DNA"/>
</dbReference>
<dbReference type="AlphaFoldDB" id="Q00TA0"/>
<dbReference type="PRINTS" id="PR00153">
    <property type="entry name" value="CSAPPISMRASE"/>
</dbReference>
<dbReference type="Proteomes" id="UP000009170">
    <property type="component" value="Unassembled WGS sequence"/>
</dbReference>
<dbReference type="FunFam" id="2.40.100.10:FF:000021">
    <property type="entry name" value="Peptidyl-prolyl cis-trans isomerase"/>
    <property type="match status" value="1"/>
</dbReference>
<accession>A0A454XIL8</accession>
<dbReference type="Proteomes" id="UP000195557">
    <property type="component" value="Unassembled WGS sequence"/>
</dbReference>
<dbReference type="PANTHER" id="PTHR11071">
    <property type="entry name" value="PEPTIDYL-PROLYL CIS-TRANS ISOMERASE"/>
    <property type="match status" value="1"/>
</dbReference>
<dbReference type="GO" id="GO:0005737">
    <property type="term" value="C:cytoplasm"/>
    <property type="evidence" value="ECO:0007669"/>
    <property type="project" value="TreeGrafter"/>
</dbReference>
<evidence type="ECO:0000256" key="2">
    <source>
        <dbReference type="ARBA" id="ARBA00023110"/>
    </source>
</evidence>
<reference evidence="6 8" key="1">
    <citation type="journal article" date="2006" name="Proc. Natl. Acad. Sci. U.S.A.">
        <title>Genome analysis of the smallest free-living eukaryote Ostreococcus tauri unveils many unique features.</title>
        <authorList>
            <person name="Derelle E."/>
            <person name="Ferraz C."/>
            <person name="Rombauts S."/>
            <person name="Rouze P."/>
            <person name="Worden A.Z."/>
            <person name="Robbens S."/>
            <person name="Partensky F."/>
            <person name="Degroeve S."/>
            <person name="Echeynie S."/>
            <person name="Cooke R."/>
            <person name="Saeys Y."/>
            <person name="Wuyts J."/>
            <person name="Jabbari K."/>
            <person name="Bowler C."/>
            <person name="Panaud O."/>
            <person name="Piegu B."/>
            <person name="Ball S.G."/>
            <person name="Ral J.-P."/>
            <person name="Bouget F.-Y."/>
            <person name="Piganeau G."/>
            <person name="De Baets B."/>
            <person name="Picard A."/>
            <person name="Delseny M."/>
            <person name="Demaille J."/>
            <person name="Van de Peer Y."/>
            <person name="Moreau H."/>
        </authorList>
    </citation>
    <scope>NUCLEOTIDE SEQUENCE [LARGE SCALE GENOMIC DNA]</scope>
    <source>
        <strain evidence="6 8">OTTH0595</strain>
    </source>
</reference>
<dbReference type="KEGG" id="ota:OT_ostta17g01750"/>
<sequence>MSDRRSIEWHDRATTASNPIVFFDVTIGGAPAGRVTFELFADVAPRTAENFRQLCVGEFRTREGAPRGYKGSTFHRVIKDFMIQGGDFVNNDGTGCVSIYGSKFDDEAFVGRHTGAGLLSSANSGPNTNGCQFFVTCAKTEWLDDKHVVFGRVLGDGMLVIRKIENVATTGGNKPKLPCVIAECGEM</sequence>
<dbReference type="InterPro" id="IPR020892">
    <property type="entry name" value="Cyclophilin-type_PPIase_CS"/>
</dbReference>
<feature type="domain" description="PPIase cyclophilin-type" evidence="5">
    <location>
        <begin position="22"/>
        <end position="186"/>
    </location>
</feature>
<keyword evidence="3 4" id="KW-0413">Isomerase</keyword>
<dbReference type="PANTHER" id="PTHR11071:SF561">
    <property type="entry name" value="PEPTIDYL-PROLYL CIS-TRANS ISOMERASE D-RELATED"/>
    <property type="match status" value="1"/>
</dbReference>
<comment type="similarity">
    <text evidence="1 4">Belongs to the cyclophilin-type PPIase family.</text>
</comment>
<dbReference type="InterPro" id="IPR002130">
    <property type="entry name" value="Cyclophilin-type_PPIase_dom"/>
</dbReference>
<comment type="catalytic activity">
    <reaction evidence="4">
        <text>[protein]-peptidylproline (omega=180) = [protein]-peptidylproline (omega=0)</text>
        <dbReference type="Rhea" id="RHEA:16237"/>
        <dbReference type="Rhea" id="RHEA-COMP:10747"/>
        <dbReference type="Rhea" id="RHEA-COMP:10748"/>
        <dbReference type="ChEBI" id="CHEBI:83833"/>
        <dbReference type="ChEBI" id="CHEBI:83834"/>
        <dbReference type="EC" id="5.2.1.8"/>
    </reaction>
</comment>
<dbReference type="CDD" id="cd01926">
    <property type="entry name" value="cyclophilin_ABH_like"/>
    <property type="match status" value="1"/>
</dbReference>
<dbReference type="FunCoup" id="Q00TA0">
    <property type="interactions" value="1743"/>
</dbReference>
<dbReference type="EC" id="5.2.1.8" evidence="4"/>
<reference evidence="7" key="3">
    <citation type="submission" date="2017-04" db="EMBL/GenBank/DDBJ databases">
        <title>Population genomics of picophytoplankton unveils novel chromosome hypervariability.</title>
        <authorList>
            <consortium name="DOE Joint Genome Institute"/>
            <person name="Blanc-Mathieu R."/>
            <person name="Krasovec M."/>
            <person name="Hebrard M."/>
            <person name="Yau S."/>
            <person name="Desgranges E."/>
            <person name="Martin J."/>
            <person name="Schackwitz W."/>
            <person name="Kuo A."/>
            <person name="Salin G."/>
            <person name="Donnadieu C."/>
            <person name="Desdevises Y."/>
            <person name="Sanchez-Ferandin S."/>
            <person name="Moreau H."/>
            <person name="Rivals E."/>
            <person name="Grigoriev I.V."/>
            <person name="Grimsley N."/>
            <person name="Eyre-Walker A."/>
            <person name="Piganeau G."/>
        </authorList>
    </citation>
    <scope>NUCLEOTIDE SEQUENCE [LARGE SCALE GENOMIC DNA]</scope>
    <source>
        <strain evidence="7">RCC 1115</strain>
    </source>
</reference>
<dbReference type="Gene3D" id="2.40.100.10">
    <property type="entry name" value="Cyclophilin-like"/>
    <property type="match status" value="1"/>
</dbReference>
<dbReference type="GO" id="GO:0016018">
    <property type="term" value="F:cyclosporin A binding"/>
    <property type="evidence" value="ECO:0007669"/>
    <property type="project" value="TreeGrafter"/>
</dbReference>
<evidence type="ECO:0000313" key="7">
    <source>
        <dbReference type="EMBL" id="OUS45445.1"/>
    </source>
</evidence>
<gene>
    <name evidence="7" type="ORF">BE221DRAFT_193133</name>
    <name evidence="6" type="ORF">OT_ostta17g01750</name>
</gene>
<evidence type="ECO:0000313" key="8">
    <source>
        <dbReference type="Proteomes" id="UP000009170"/>
    </source>
</evidence>
<dbReference type="OrthoDB" id="193499at2759"/>
<accession>Q00TA0</accession>
<dbReference type="PROSITE" id="PS50072">
    <property type="entry name" value="CSA_PPIASE_2"/>
    <property type="match status" value="1"/>
</dbReference>
<evidence type="ECO:0000259" key="5">
    <source>
        <dbReference type="PROSITE" id="PS50072"/>
    </source>
</evidence>
<comment type="function">
    <text evidence="4">PPIases accelerate the folding of proteins. It catalyzes the cis-trans isomerization of proline imidic peptide bonds in oligopeptides.</text>
</comment>
<accession>A0A1Y5IEM8</accession>
<evidence type="ECO:0000256" key="3">
    <source>
        <dbReference type="ARBA" id="ARBA00023235"/>
    </source>
</evidence>
<name>Q00TA0_OSTTA</name>
<dbReference type="SUPFAM" id="SSF50891">
    <property type="entry name" value="Cyclophilin-like"/>
    <property type="match status" value="1"/>
</dbReference>
<organism evidence="6 8">
    <name type="scientific">Ostreococcus tauri</name>
    <name type="common">Marine green alga</name>
    <dbReference type="NCBI Taxonomy" id="70448"/>
    <lineage>
        <taxon>Eukaryota</taxon>
        <taxon>Viridiplantae</taxon>
        <taxon>Chlorophyta</taxon>
        <taxon>Mamiellophyceae</taxon>
        <taxon>Mamiellales</taxon>
        <taxon>Bathycoccaceae</taxon>
        <taxon>Ostreococcus</taxon>
    </lineage>
</organism>